<dbReference type="InterPro" id="IPR015421">
    <property type="entry name" value="PyrdxlP-dep_Trfase_major"/>
</dbReference>
<gene>
    <name evidence="4" type="ORF">JFN88_01930</name>
</gene>
<dbReference type="NCBIfam" id="NF004755">
    <property type="entry name" value="PRK06082.1"/>
    <property type="match status" value="1"/>
</dbReference>
<name>A0A934J460_9BACL</name>
<dbReference type="InterPro" id="IPR049704">
    <property type="entry name" value="Aminotrans_3_PPA_site"/>
</dbReference>
<dbReference type="GO" id="GO:0008483">
    <property type="term" value="F:transaminase activity"/>
    <property type="evidence" value="ECO:0007669"/>
    <property type="project" value="UniProtKB-KW"/>
</dbReference>
<dbReference type="Gene3D" id="3.40.640.10">
    <property type="entry name" value="Type I PLP-dependent aspartate aminotransferase-like (Major domain)"/>
    <property type="match status" value="1"/>
</dbReference>
<sequence length="479" mass="53075">MLLLKTCHSCLTLLKPLIIVCRKGNNQVDVKPFLRTEGDINLSNERREWQENHLSQQTLDVLEEDSRYFLHQSMSTPCLNVITDAEGIYLEDMDGRKIIDFHGNSVHQVGHKNRYVIDAMKNQLDELPFLPRRYTSPIAVKLAKKLVDLAPGDLNRVLFTPGGTSAVGLAMKLARKATGKFKTISTWDSFHGAGLDAISVGGEGVFRNQIGPLLPGAEHMMPYNSYRGLFSGSEDSGMKSLEYLAYMLEMENDIGAIIMEPIRSTDVQIPPKAYFQRIRQLCDQYGVLLILDEIPGAFGRTGKMFVHEHYDIVPDIVVIGKGFGGGVFPMAGIIAREGLNVAQDISLGHYTHEKSSVGCAAALATIEFIENHNLLAHAEQMGVFMEQRLKEMMDRHEIVGDVRVKGMLAGVELVTNRQTKEKAVEGAEKVMYRCLEKGLSFKVSNGNVITLVPPLIATQGEVEQALSILEEAIGDVFTN</sequence>
<protein>
    <submittedName>
        <fullName evidence="4">Aspartate aminotransferase family protein</fullName>
    </submittedName>
</protein>
<dbReference type="InterPro" id="IPR015422">
    <property type="entry name" value="PyrdxlP-dep_Trfase_small"/>
</dbReference>
<keyword evidence="4" id="KW-0808">Transferase</keyword>
<dbReference type="Proteomes" id="UP000640274">
    <property type="component" value="Unassembled WGS sequence"/>
</dbReference>
<keyword evidence="2 3" id="KW-0663">Pyridoxal phosphate</keyword>
<dbReference type="InterPro" id="IPR005814">
    <property type="entry name" value="Aminotrans_3"/>
</dbReference>
<dbReference type="Gene3D" id="3.90.1150.10">
    <property type="entry name" value="Aspartate Aminotransferase, domain 1"/>
    <property type="match status" value="1"/>
</dbReference>
<comment type="caution">
    <text evidence="4">The sequence shown here is derived from an EMBL/GenBank/DDBJ whole genome shotgun (WGS) entry which is preliminary data.</text>
</comment>
<evidence type="ECO:0000313" key="4">
    <source>
        <dbReference type="EMBL" id="MBJ6360080.1"/>
    </source>
</evidence>
<dbReference type="GO" id="GO:0030170">
    <property type="term" value="F:pyridoxal phosphate binding"/>
    <property type="evidence" value="ECO:0007669"/>
    <property type="project" value="InterPro"/>
</dbReference>
<evidence type="ECO:0000256" key="2">
    <source>
        <dbReference type="ARBA" id="ARBA00022898"/>
    </source>
</evidence>
<dbReference type="PROSITE" id="PS00600">
    <property type="entry name" value="AA_TRANSFER_CLASS_3"/>
    <property type="match status" value="1"/>
</dbReference>
<dbReference type="Pfam" id="PF00202">
    <property type="entry name" value="Aminotran_3"/>
    <property type="match status" value="1"/>
</dbReference>
<evidence type="ECO:0000256" key="1">
    <source>
        <dbReference type="ARBA" id="ARBA00008954"/>
    </source>
</evidence>
<reference evidence="4" key="1">
    <citation type="submission" date="2020-12" db="EMBL/GenBank/DDBJ databases">
        <authorList>
            <person name="Huq M.A."/>
        </authorList>
    </citation>
    <scope>NUCLEOTIDE SEQUENCE</scope>
    <source>
        <strain evidence="4">MAHUQ-46</strain>
    </source>
</reference>
<dbReference type="InterPro" id="IPR015424">
    <property type="entry name" value="PyrdxlP-dep_Trfase"/>
</dbReference>
<dbReference type="PIRSF" id="PIRSF000521">
    <property type="entry name" value="Transaminase_4ab_Lys_Orn"/>
    <property type="match status" value="1"/>
</dbReference>
<comment type="similarity">
    <text evidence="1 3">Belongs to the class-III pyridoxal-phosphate-dependent aminotransferase family.</text>
</comment>
<organism evidence="4 5">
    <name type="scientific">Paenibacillus roseus</name>
    <dbReference type="NCBI Taxonomy" id="2798579"/>
    <lineage>
        <taxon>Bacteria</taxon>
        <taxon>Bacillati</taxon>
        <taxon>Bacillota</taxon>
        <taxon>Bacilli</taxon>
        <taxon>Bacillales</taxon>
        <taxon>Paenibacillaceae</taxon>
        <taxon>Paenibacillus</taxon>
    </lineage>
</organism>
<dbReference type="AlphaFoldDB" id="A0A934J460"/>
<dbReference type="PANTHER" id="PTHR43094">
    <property type="entry name" value="AMINOTRANSFERASE"/>
    <property type="match status" value="1"/>
</dbReference>
<dbReference type="EMBL" id="JAELUP010000004">
    <property type="protein sequence ID" value="MBJ6360080.1"/>
    <property type="molecule type" value="Genomic_DNA"/>
</dbReference>
<evidence type="ECO:0000256" key="3">
    <source>
        <dbReference type="RuleBase" id="RU003560"/>
    </source>
</evidence>
<keyword evidence="5" id="KW-1185">Reference proteome</keyword>
<dbReference type="CDD" id="cd00610">
    <property type="entry name" value="OAT_like"/>
    <property type="match status" value="1"/>
</dbReference>
<evidence type="ECO:0000313" key="5">
    <source>
        <dbReference type="Proteomes" id="UP000640274"/>
    </source>
</evidence>
<accession>A0A934J460</accession>
<keyword evidence="4" id="KW-0032">Aminotransferase</keyword>
<dbReference type="PANTHER" id="PTHR43094:SF1">
    <property type="entry name" value="AMINOTRANSFERASE CLASS-III"/>
    <property type="match status" value="1"/>
</dbReference>
<dbReference type="SUPFAM" id="SSF53383">
    <property type="entry name" value="PLP-dependent transferases"/>
    <property type="match status" value="1"/>
</dbReference>
<proteinExistence type="inferred from homology"/>